<feature type="compositionally biased region" description="Basic and acidic residues" evidence="5">
    <location>
        <begin position="299"/>
        <end position="308"/>
    </location>
</feature>
<protein>
    <submittedName>
        <fullName evidence="7">Uncharacterized protein</fullName>
    </submittedName>
</protein>
<accession>A0A4S4LBC9</accession>
<keyword evidence="8" id="KW-1185">Reference proteome</keyword>
<dbReference type="GO" id="GO:0071944">
    <property type="term" value="C:cell periphery"/>
    <property type="evidence" value="ECO:0007669"/>
    <property type="project" value="UniProtKB-ARBA"/>
</dbReference>
<feature type="region of interest" description="Disordered" evidence="5">
    <location>
        <begin position="103"/>
        <end position="124"/>
    </location>
</feature>
<feature type="compositionally biased region" description="Low complexity" evidence="5">
    <location>
        <begin position="106"/>
        <end position="118"/>
    </location>
</feature>
<proteinExistence type="predicted"/>
<evidence type="ECO:0000256" key="1">
    <source>
        <dbReference type="ARBA" id="ARBA00004167"/>
    </source>
</evidence>
<dbReference type="EMBL" id="SGPK01000084">
    <property type="protein sequence ID" value="THH08857.1"/>
    <property type="molecule type" value="Genomic_DNA"/>
</dbReference>
<dbReference type="AlphaFoldDB" id="A0A4S4LBC9"/>
<evidence type="ECO:0000256" key="2">
    <source>
        <dbReference type="ARBA" id="ARBA00022692"/>
    </source>
</evidence>
<evidence type="ECO:0000256" key="6">
    <source>
        <dbReference type="SAM" id="Phobius"/>
    </source>
</evidence>
<comment type="subcellular location">
    <subcellularLocation>
        <location evidence="1">Membrane</location>
        <topology evidence="1">Single-pass membrane protein</topology>
    </subcellularLocation>
</comment>
<evidence type="ECO:0000256" key="4">
    <source>
        <dbReference type="ARBA" id="ARBA00023136"/>
    </source>
</evidence>
<feature type="region of interest" description="Disordered" evidence="5">
    <location>
        <begin position="331"/>
        <end position="353"/>
    </location>
</feature>
<feature type="region of interest" description="Disordered" evidence="5">
    <location>
        <begin position="282"/>
        <end position="313"/>
    </location>
</feature>
<keyword evidence="3 6" id="KW-1133">Transmembrane helix</keyword>
<dbReference type="GO" id="GO:0016020">
    <property type="term" value="C:membrane"/>
    <property type="evidence" value="ECO:0007669"/>
    <property type="project" value="UniProtKB-SubCell"/>
</dbReference>
<gene>
    <name evidence="7" type="ORF">EW145_g2428</name>
</gene>
<feature type="transmembrane region" description="Helical" evidence="6">
    <location>
        <begin position="156"/>
        <end position="177"/>
    </location>
</feature>
<keyword evidence="4 6" id="KW-0472">Membrane</keyword>
<reference evidence="7 8" key="1">
    <citation type="submission" date="2019-02" db="EMBL/GenBank/DDBJ databases">
        <title>Genome sequencing of the rare red list fungi Phellinidium pouzarii.</title>
        <authorList>
            <person name="Buettner E."/>
            <person name="Kellner H."/>
        </authorList>
    </citation>
    <scope>NUCLEOTIDE SEQUENCE [LARGE SCALE GENOMIC DNA]</scope>
    <source>
        <strain evidence="7 8">DSM 108285</strain>
    </source>
</reference>
<dbReference type="Proteomes" id="UP000308199">
    <property type="component" value="Unassembled WGS sequence"/>
</dbReference>
<organism evidence="7 8">
    <name type="scientific">Phellinidium pouzarii</name>
    <dbReference type="NCBI Taxonomy" id="167371"/>
    <lineage>
        <taxon>Eukaryota</taxon>
        <taxon>Fungi</taxon>
        <taxon>Dikarya</taxon>
        <taxon>Basidiomycota</taxon>
        <taxon>Agaricomycotina</taxon>
        <taxon>Agaricomycetes</taxon>
        <taxon>Hymenochaetales</taxon>
        <taxon>Hymenochaetaceae</taxon>
        <taxon>Phellinidium</taxon>
    </lineage>
</organism>
<name>A0A4S4LBC9_9AGAM</name>
<keyword evidence="2 6" id="KW-0812">Transmembrane</keyword>
<evidence type="ECO:0000256" key="5">
    <source>
        <dbReference type="SAM" id="MobiDB-lite"/>
    </source>
</evidence>
<sequence length="353" mass="38822">MSFNRTHISLAGQPSPSSPDAFFFPTSQPIDARCLKSTAPRLHDLLASSPSSSTFLCVDEVRTECGLQFSMLNRALRPAVVRAHSRQGRPHPDRQFISLTPVMLTSPPSSSPSPSSSSLLFMQARTPSTATSTATANTTPTTASSSSQKHALHNTVIGVVLSLLALAAILLLVLFFWHRRRRRLRIMQLTAIRRMTLIGPSTHPVSSTRIRRKSFGHSRGVVNIGISLDIGSTTRPTSNRNNSNSKLDVNEGLDALQLWTALPMPSYQQRKDRMEKDRHIHSNISKERQATHASSEAESELRSKRSDAGEGDQMALVDGVYVLMLESDGNVGESTLHSHNKESNKKNQTHPHP</sequence>
<evidence type="ECO:0000313" key="7">
    <source>
        <dbReference type="EMBL" id="THH08857.1"/>
    </source>
</evidence>
<dbReference type="InterPro" id="IPR051694">
    <property type="entry name" value="Immunoregulatory_rcpt-like"/>
</dbReference>
<dbReference type="PANTHER" id="PTHR15549">
    <property type="entry name" value="PAIRED IMMUNOGLOBULIN-LIKE TYPE 2 RECEPTOR"/>
    <property type="match status" value="1"/>
</dbReference>
<comment type="caution">
    <text evidence="7">The sequence shown here is derived from an EMBL/GenBank/DDBJ whole genome shotgun (WGS) entry which is preliminary data.</text>
</comment>
<evidence type="ECO:0000256" key="3">
    <source>
        <dbReference type="ARBA" id="ARBA00022989"/>
    </source>
</evidence>
<evidence type="ECO:0000313" key="8">
    <source>
        <dbReference type="Proteomes" id="UP000308199"/>
    </source>
</evidence>